<protein>
    <recommendedName>
        <fullName evidence="11 12">Quinolinate synthase</fullName>
        <ecNumber evidence="3 12">2.5.1.72</ecNumber>
    </recommendedName>
</protein>
<dbReference type="PANTHER" id="PTHR30573">
    <property type="entry name" value="QUINOLINATE SYNTHETASE A"/>
    <property type="match status" value="1"/>
</dbReference>
<evidence type="ECO:0000256" key="8">
    <source>
        <dbReference type="ARBA" id="ARBA00023004"/>
    </source>
</evidence>
<comment type="cofactor">
    <cofactor evidence="12">
        <name>[4Fe-4S] cluster</name>
        <dbReference type="ChEBI" id="CHEBI:49883"/>
    </cofactor>
    <text evidence="12">Binds 1 [4Fe-4S] cluster per subunit.</text>
</comment>
<evidence type="ECO:0000256" key="1">
    <source>
        <dbReference type="ARBA" id="ARBA00003791"/>
    </source>
</evidence>
<keyword evidence="5 12" id="KW-0662">Pyridine nucleotide biosynthesis</keyword>
<dbReference type="AlphaFoldDB" id="A0A9Y2EV54"/>
<dbReference type="HAMAP" id="MF_00568">
    <property type="entry name" value="NadA_type2"/>
    <property type="match status" value="1"/>
</dbReference>
<feature type="binding site" evidence="12">
    <location>
        <begin position="110"/>
        <end position="112"/>
    </location>
    <ligand>
        <name>iminosuccinate</name>
        <dbReference type="ChEBI" id="CHEBI:77875"/>
    </ligand>
</feature>
<dbReference type="NCBIfam" id="NF006878">
    <property type="entry name" value="PRK09375.1-2"/>
    <property type="match status" value="1"/>
</dbReference>
<dbReference type="GO" id="GO:0005829">
    <property type="term" value="C:cytosol"/>
    <property type="evidence" value="ECO:0007669"/>
    <property type="project" value="TreeGrafter"/>
</dbReference>
<proteinExistence type="inferred from homology"/>
<keyword evidence="7 12" id="KW-0479">Metal-binding</keyword>
<keyword evidence="4 12" id="KW-0004">4Fe-4S</keyword>
<gene>
    <name evidence="12 13" type="primary">nadA</name>
    <name evidence="13" type="ORF">P3F81_11480</name>
</gene>
<feature type="binding site" evidence="12">
    <location>
        <position position="258"/>
    </location>
    <ligand>
        <name>[4Fe-4S] cluster</name>
        <dbReference type="ChEBI" id="CHEBI:49883"/>
    </ligand>
</feature>
<keyword evidence="9 12" id="KW-0411">Iron-sulfur</keyword>
<evidence type="ECO:0000256" key="11">
    <source>
        <dbReference type="ARBA" id="ARBA00073059"/>
    </source>
</evidence>
<keyword evidence="6 12" id="KW-0808">Transferase</keyword>
<keyword evidence="8 12" id="KW-0408">Iron</keyword>
<dbReference type="InterPro" id="IPR036094">
    <property type="entry name" value="NadA_sf"/>
</dbReference>
<dbReference type="NCBIfam" id="TIGR00550">
    <property type="entry name" value="nadA"/>
    <property type="match status" value="1"/>
</dbReference>
<feature type="binding site" evidence="12">
    <location>
        <position position="127"/>
    </location>
    <ligand>
        <name>iminosuccinate</name>
        <dbReference type="ChEBI" id="CHEBI:77875"/>
    </ligand>
</feature>
<dbReference type="GO" id="GO:0034628">
    <property type="term" value="P:'de novo' NAD+ biosynthetic process from L-aspartate"/>
    <property type="evidence" value="ECO:0007669"/>
    <property type="project" value="TreeGrafter"/>
</dbReference>
<dbReference type="GO" id="GO:0051539">
    <property type="term" value="F:4 iron, 4 sulfur cluster binding"/>
    <property type="evidence" value="ECO:0007669"/>
    <property type="project" value="UniProtKB-KW"/>
</dbReference>
<dbReference type="InterPro" id="IPR023066">
    <property type="entry name" value="Quinolinate_synth_type2"/>
</dbReference>
<name>A0A9Y2EV54_9FIRM</name>
<dbReference type="InterPro" id="IPR003473">
    <property type="entry name" value="NadA"/>
</dbReference>
<dbReference type="Proteomes" id="UP001243623">
    <property type="component" value="Chromosome"/>
</dbReference>
<feature type="binding site" evidence="12">
    <location>
        <position position="22"/>
    </location>
    <ligand>
        <name>iminosuccinate</name>
        <dbReference type="ChEBI" id="CHEBI:77875"/>
    </ligand>
</feature>
<dbReference type="EMBL" id="CP120678">
    <property type="protein sequence ID" value="WIW70489.1"/>
    <property type="molecule type" value="Genomic_DNA"/>
</dbReference>
<dbReference type="SUPFAM" id="SSF142754">
    <property type="entry name" value="NadA-like"/>
    <property type="match status" value="1"/>
</dbReference>
<comment type="catalytic activity">
    <reaction evidence="10">
        <text>iminosuccinate + dihydroxyacetone phosphate = quinolinate + phosphate + 2 H2O + H(+)</text>
        <dbReference type="Rhea" id="RHEA:25888"/>
        <dbReference type="ChEBI" id="CHEBI:15377"/>
        <dbReference type="ChEBI" id="CHEBI:15378"/>
        <dbReference type="ChEBI" id="CHEBI:29959"/>
        <dbReference type="ChEBI" id="CHEBI:43474"/>
        <dbReference type="ChEBI" id="CHEBI:57642"/>
        <dbReference type="ChEBI" id="CHEBI:77875"/>
        <dbReference type="EC" id="2.5.1.72"/>
    </reaction>
    <physiologicalReaction direction="left-to-right" evidence="10">
        <dbReference type="Rhea" id="RHEA:25889"/>
    </physiologicalReaction>
</comment>
<dbReference type="GO" id="GO:0008987">
    <property type="term" value="F:quinolinate synthetase A activity"/>
    <property type="evidence" value="ECO:0007669"/>
    <property type="project" value="UniProtKB-UniRule"/>
</dbReference>
<feature type="binding site" evidence="12">
    <location>
        <position position="84"/>
    </location>
    <ligand>
        <name>[4Fe-4S] cluster</name>
        <dbReference type="ChEBI" id="CHEBI:49883"/>
    </ligand>
</feature>
<comment type="similarity">
    <text evidence="12">Belongs to the quinolinate synthase family. Type 2 subfamily.</text>
</comment>
<evidence type="ECO:0000256" key="12">
    <source>
        <dbReference type="HAMAP-Rule" id="MF_00568"/>
    </source>
</evidence>
<dbReference type="RefSeq" id="WP_147669644.1">
    <property type="nucleotide sequence ID" value="NZ_CP120678.1"/>
</dbReference>
<dbReference type="Pfam" id="PF02445">
    <property type="entry name" value="NadA"/>
    <property type="match status" value="1"/>
</dbReference>
<dbReference type="Gene3D" id="3.40.50.10800">
    <property type="entry name" value="NadA-like"/>
    <property type="match status" value="3"/>
</dbReference>
<keyword evidence="12" id="KW-0963">Cytoplasm</keyword>
<evidence type="ECO:0000313" key="14">
    <source>
        <dbReference type="Proteomes" id="UP001243623"/>
    </source>
</evidence>
<feature type="binding site" evidence="12">
    <location>
        <begin position="196"/>
        <end position="198"/>
    </location>
    <ligand>
        <name>iminosuccinate</name>
        <dbReference type="ChEBI" id="CHEBI:77875"/>
    </ligand>
</feature>
<organism evidence="13 14">
    <name type="scientific">Selenobaculum gibii</name>
    <dbReference type="NCBI Taxonomy" id="3054208"/>
    <lineage>
        <taxon>Bacteria</taxon>
        <taxon>Bacillati</taxon>
        <taxon>Bacillota</taxon>
        <taxon>Negativicutes</taxon>
        <taxon>Selenomonadales</taxon>
        <taxon>Selenomonadaceae</taxon>
        <taxon>Selenobaculum</taxon>
    </lineage>
</organism>
<feature type="binding site" evidence="12">
    <location>
        <position position="39"/>
    </location>
    <ligand>
        <name>iminosuccinate</name>
        <dbReference type="ChEBI" id="CHEBI:77875"/>
    </ligand>
</feature>
<comment type="function">
    <text evidence="1 12">Catalyzes the condensation of iminoaspartate with dihydroxyacetone phosphate to form quinolinate.</text>
</comment>
<dbReference type="GO" id="GO:0046872">
    <property type="term" value="F:metal ion binding"/>
    <property type="evidence" value="ECO:0007669"/>
    <property type="project" value="UniProtKB-KW"/>
</dbReference>
<dbReference type="NCBIfam" id="NF006879">
    <property type="entry name" value="PRK09375.1-4"/>
    <property type="match status" value="1"/>
</dbReference>
<evidence type="ECO:0000256" key="2">
    <source>
        <dbReference type="ARBA" id="ARBA00005065"/>
    </source>
</evidence>
<evidence type="ECO:0000256" key="10">
    <source>
        <dbReference type="ARBA" id="ARBA00050125"/>
    </source>
</evidence>
<evidence type="ECO:0000256" key="4">
    <source>
        <dbReference type="ARBA" id="ARBA00022485"/>
    </source>
</evidence>
<feature type="binding site" evidence="12">
    <location>
        <position position="170"/>
    </location>
    <ligand>
        <name>[4Fe-4S] cluster</name>
        <dbReference type="ChEBI" id="CHEBI:49883"/>
    </ligand>
</feature>
<reference evidence="13" key="1">
    <citation type="submission" date="2023-03" db="EMBL/GenBank/DDBJ databases">
        <title>Selenobaculum gbiensis gen. nov. sp. nov., a new bacterium isolated from the gut microbiota of IBD patient.</title>
        <authorList>
            <person name="Yeo S."/>
            <person name="Park H."/>
            <person name="Huh C.S."/>
        </authorList>
    </citation>
    <scope>NUCLEOTIDE SEQUENCE</scope>
    <source>
        <strain evidence="13">ICN-92133</strain>
    </source>
</reference>
<accession>A0A9Y2EV54</accession>
<evidence type="ECO:0000256" key="6">
    <source>
        <dbReference type="ARBA" id="ARBA00022679"/>
    </source>
</evidence>
<dbReference type="FunFam" id="3.40.50.10800:FF:000001">
    <property type="entry name" value="Quinolinate synthase A"/>
    <property type="match status" value="1"/>
</dbReference>
<evidence type="ECO:0000313" key="13">
    <source>
        <dbReference type="EMBL" id="WIW70489.1"/>
    </source>
</evidence>
<dbReference type="PANTHER" id="PTHR30573:SF0">
    <property type="entry name" value="QUINOLINATE SYNTHASE, CHLOROPLASTIC"/>
    <property type="match status" value="1"/>
</dbReference>
<dbReference type="EC" id="2.5.1.72" evidence="3 12"/>
<comment type="subcellular location">
    <subcellularLocation>
        <location evidence="12">Cytoplasm</location>
    </subcellularLocation>
</comment>
<evidence type="ECO:0000256" key="7">
    <source>
        <dbReference type="ARBA" id="ARBA00022723"/>
    </source>
</evidence>
<evidence type="ECO:0000256" key="3">
    <source>
        <dbReference type="ARBA" id="ARBA00012669"/>
    </source>
</evidence>
<evidence type="ECO:0000256" key="9">
    <source>
        <dbReference type="ARBA" id="ARBA00023014"/>
    </source>
</evidence>
<comment type="pathway">
    <text evidence="2 12">Cofactor biosynthesis; NAD(+) biosynthesis; quinolinate from iminoaspartate: step 1/1.</text>
</comment>
<dbReference type="KEGG" id="sgbi:P3F81_11480"/>
<evidence type="ECO:0000256" key="5">
    <source>
        <dbReference type="ARBA" id="ARBA00022642"/>
    </source>
</evidence>
<keyword evidence="14" id="KW-1185">Reference proteome</keyword>
<sequence>MSDLIADIMKLKKERNAVILAHLYQPGEIQEIADFVGDSLDLSRKAANTNADVIVFCGVHFMAETANILSPDKIVLLPAADAGCRMAEMISGAALAKKKAEMPNAVVVAYVNTTAEVKSLSDICCTSANAIKIVNSIPKDKDILFVPDKNLGAYVSEKTNRKMEFWPGFCPVHHGLFVEEVEDMREEHPNAKVLAHPECPADVLAKADYIGSTTEIINYAKASAHDEFIIATECGVFHQLEKDNPKKKFYLASDSMVCPNMKKISLEKIKKSLETLEPRVIVPAEMREKAVGSLTKMLEVCR</sequence>
<feature type="binding site" evidence="12">
    <location>
        <position position="213"/>
    </location>
    <ligand>
        <name>iminosuccinate</name>
        <dbReference type="ChEBI" id="CHEBI:77875"/>
    </ligand>
</feature>